<dbReference type="OrthoDB" id="9800350at2"/>
<evidence type="ECO:0000259" key="4">
    <source>
        <dbReference type="PROSITE" id="PS51118"/>
    </source>
</evidence>
<gene>
    <name evidence="5" type="ORF">TM49_15380</name>
</gene>
<dbReference type="HOGENOM" id="CLU_111585_2_1_5"/>
<dbReference type="EMBL" id="CP010803">
    <property type="protein sequence ID" value="AJY46743.1"/>
    <property type="molecule type" value="Genomic_DNA"/>
</dbReference>
<dbReference type="STRING" id="1486262.TM49_15380"/>
<dbReference type="RefSeq" id="WP_045682563.1">
    <property type="nucleotide sequence ID" value="NZ_CP010803.1"/>
</dbReference>
<dbReference type="InterPro" id="IPR036390">
    <property type="entry name" value="WH_DNA-bd_sf"/>
</dbReference>
<proteinExistence type="predicted"/>
<keyword evidence="2" id="KW-0238">DNA-binding</keyword>
<dbReference type="SUPFAM" id="SSF46785">
    <property type="entry name" value="Winged helix' DNA-binding domain"/>
    <property type="match status" value="1"/>
</dbReference>
<keyword evidence="6" id="KW-1185">Reference proteome</keyword>
<dbReference type="Pfam" id="PF01638">
    <property type="entry name" value="HxlR"/>
    <property type="match status" value="1"/>
</dbReference>
<protein>
    <submittedName>
        <fullName evidence="5">Transcriptional regulator</fullName>
    </submittedName>
</protein>
<dbReference type="Proteomes" id="UP000032611">
    <property type="component" value="Chromosome"/>
</dbReference>
<accession>A0A0D5LTP3</accession>
<dbReference type="InterPro" id="IPR002577">
    <property type="entry name" value="HTH_HxlR"/>
</dbReference>
<dbReference type="PANTHER" id="PTHR33204:SF39">
    <property type="entry name" value="TRANSCRIPTIONAL REGULATORY PROTEIN"/>
    <property type="match status" value="1"/>
</dbReference>
<evidence type="ECO:0000313" key="6">
    <source>
        <dbReference type="Proteomes" id="UP000032611"/>
    </source>
</evidence>
<keyword evidence="1" id="KW-0805">Transcription regulation</keyword>
<name>A0A0D5LTP3_MAREN</name>
<evidence type="ECO:0000313" key="5">
    <source>
        <dbReference type="EMBL" id="AJY46743.1"/>
    </source>
</evidence>
<organism evidence="5 6">
    <name type="scientific">Martelella endophytica</name>
    <dbReference type="NCBI Taxonomy" id="1486262"/>
    <lineage>
        <taxon>Bacteria</taxon>
        <taxon>Pseudomonadati</taxon>
        <taxon>Pseudomonadota</taxon>
        <taxon>Alphaproteobacteria</taxon>
        <taxon>Hyphomicrobiales</taxon>
        <taxon>Aurantimonadaceae</taxon>
        <taxon>Martelella</taxon>
    </lineage>
</organism>
<keyword evidence="3" id="KW-0804">Transcription</keyword>
<evidence type="ECO:0000256" key="1">
    <source>
        <dbReference type="ARBA" id="ARBA00023015"/>
    </source>
</evidence>
<dbReference type="Gene3D" id="1.10.10.10">
    <property type="entry name" value="Winged helix-like DNA-binding domain superfamily/Winged helix DNA-binding domain"/>
    <property type="match status" value="1"/>
</dbReference>
<dbReference type="KEGG" id="mey:TM49_15380"/>
<dbReference type="AlphaFoldDB" id="A0A0D5LTP3"/>
<evidence type="ECO:0000256" key="3">
    <source>
        <dbReference type="ARBA" id="ARBA00023163"/>
    </source>
</evidence>
<dbReference type="PANTHER" id="PTHR33204">
    <property type="entry name" value="TRANSCRIPTIONAL REGULATOR, MARR FAMILY"/>
    <property type="match status" value="1"/>
</dbReference>
<dbReference type="PROSITE" id="PS51118">
    <property type="entry name" value="HTH_HXLR"/>
    <property type="match status" value="1"/>
</dbReference>
<dbReference type="InterPro" id="IPR036388">
    <property type="entry name" value="WH-like_DNA-bd_sf"/>
</dbReference>
<feature type="domain" description="HTH hxlR-type" evidence="4">
    <location>
        <begin position="25"/>
        <end position="123"/>
    </location>
</feature>
<dbReference type="PATRIC" id="fig|1486262.3.peg.3178"/>
<sequence length="138" mass="15621">MTDPLPAWNRAELAGILTNGLIENCPVRDVLNQVSGKWATLLLMALSEGPLRFAELKRFTPDISQRMLTKTLRDLHRDGYITRTVYPTKPPKVVYALTETGRSFLDPFQALVAWARNNHAQIRAARLSFDREEAETLA</sequence>
<reference evidence="5 6" key="1">
    <citation type="journal article" date="2015" name="Genome Announc.">
        <title>Complete genome sequence of Martelella endophytica YC6887, which has antifungal activity associated with a halophyte.</title>
        <authorList>
            <person name="Khan A."/>
            <person name="Khan H."/>
            <person name="Chung E.J."/>
            <person name="Hossain M.T."/>
            <person name="Chung Y.R."/>
        </authorList>
    </citation>
    <scope>NUCLEOTIDE SEQUENCE [LARGE SCALE GENOMIC DNA]</scope>
    <source>
        <strain evidence="5">YC6887</strain>
    </source>
</reference>
<evidence type="ECO:0000256" key="2">
    <source>
        <dbReference type="ARBA" id="ARBA00023125"/>
    </source>
</evidence>
<dbReference type="GO" id="GO:0003677">
    <property type="term" value="F:DNA binding"/>
    <property type="evidence" value="ECO:0007669"/>
    <property type="project" value="UniProtKB-KW"/>
</dbReference>